<comment type="cofactor">
    <cofactor evidence="2">
        <name>Mg(2+)</name>
        <dbReference type="ChEBI" id="CHEBI:18420"/>
    </cofactor>
</comment>
<comment type="caution">
    <text evidence="8">The sequence shown here is derived from an EMBL/GenBank/DDBJ whole genome shotgun (WGS) entry which is preliminary data.</text>
</comment>
<dbReference type="Gene3D" id="3.90.79.10">
    <property type="entry name" value="Nucleoside Triphosphate Pyrophosphohydrolase"/>
    <property type="match status" value="1"/>
</dbReference>
<evidence type="ECO:0000256" key="7">
    <source>
        <dbReference type="SAM" id="MobiDB-lite"/>
    </source>
</evidence>
<evidence type="ECO:0000313" key="8">
    <source>
        <dbReference type="EMBL" id="GAA4386216.1"/>
    </source>
</evidence>
<accession>A0ABP8J732</accession>
<evidence type="ECO:0000256" key="3">
    <source>
        <dbReference type="ARBA" id="ARBA00022723"/>
    </source>
</evidence>
<evidence type="ECO:0008006" key="10">
    <source>
        <dbReference type="Google" id="ProtNLM"/>
    </source>
</evidence>
<keyword evidence="3" id="KW-0479">Metal-binding</keyword>
<dbReference type="PANTHER" id="PTHR12318:SF0">
    <property type="entry name" value="ACYL-COENZYME A DIPHOSPHATASE NUDT19"/>
    <property type="match status" value="1"/>
</dbReference>
<evidence type="ECO:0000256" key="1">
    <source>
        <dbReference type="ARBA" id="ARBA00001936"/>
    </source>
</evidence>
<sequence>MPSSDREFPVSRELERLLSLFAAGDRPPHPDTPTPAAAIALIRDTAAGVQVFVTRQSDARGNADRNRWSFPSVELSPSDLRRLPLAGWSPGKCAEQLQMSSSGRALSYFAGAARAALLTTGILLAEDIDGRVVTTVDAPDWDDGRSELAERRLTFPQLLDDRSLRFRPDLLHPWLRWVNTPWQLRRFDTVFFVAALPHVQTLEFRSRNDSWGGWMTPAEVLEAIGPSGGEHISVAMRLVCESLAAVPTVGAAMARVRDVRPMHPEIVRHDDRWWATVRAPGEPARRALRDSEATDLQEPPEEESASLVDDEEDEPVIDESGA</sequence>
<evidence type="ECO:0000313" key="9">
    <source>
        <dbReference type="Proteomes" id="UP001500642"/>
    </source>
</evidence>
<reference evidence="9" key="1">
    <citation type="journal article" date="2019" name="Int. J. Syst. Evol. Microbiol.">
        <title>The Global Catalogue of Microorganisms (GCM) 10K type strain sequencing project: providing services to taxonomists for standard genome sequencing and annotation.</title>
        <authorList>
            <consortium name="The Broad Institute Genomics Platform"/>
            <consortium name="The Broad Institute Genome Sequencing Center for Infectious Disease"/>
            <person name="Wu L."/>
            <person name="Ma J."/>
        </authorList>
    </citation>
    <scope>NUCLEOTIDE SEQUENCE [LARGE SCALE GENOMIC DNA]</scope>
    <source>
        <strain evidence="9">JCM 17808</strain>
    </source>
</reference>
<name>A0ABP8J732_9MICO</name>
<gene>
    <name evidence="8" type="ORF">GCM10023167_08890</name>
</gene>
<keyword evidence="6" id="KW-0464">Manganese</keyword>
<feature type="compositionally biased region" description="Basic and acidic residues" evidence="7">
    <location>
        <begin position="283"/>
        <end position="292"/>
    </location>
</feature>
<proteinExistence type="predicted"/>
<feature type="compositionally biased region" description="Acidic residues" evidence="7">
    <location>
        <begin position="293"/>
        <end position="322"/>
    </location>
</feature>
<evidence type="ECO:0000256" key="6">
    <source>
        <dbReference type="ARBA" id="ARBA00023211"/>
    </source>
</evidence>
<dbReference type="PANTHER" id="PTHR12318">
    <property type="entry name" value="TESTOSTERONE-REGULATED PROTEIN RP2"/>
    <property type="match status" value="1"/>
</dbReference>
<keyword evidence="5" id="KW-0460">Magnesium</keyword>
<evidence type="ECO:0000256" key="4">
    <source>
        <dbReference type="ARBA" id="ARBA00022801"/>
    </source>
</evidence>
<dbReference type="RefSeq" id="WP_345030206.1">
    <property type="nucleotide sequence ID" value="NZ_BAABGL010000004.1"/>
</dbReference>
<evidence type="ECO:0000256" key="2">
    <source>
        <dbReference type="ARBA" id="ARBA00001946"/>
    </source>
</evidence>
<dbReference type="InterPro" id="IPR039121">
    <property type="entry name" value="NUDT19"/>
</dbReference>
<evidence type="ECO:0000256" key="5">
    <source>
        <dbReference type="ARBA" id="ARBA00022842"/>
    </source>
</evidence>
<keyword evidence="4" id="KW-0378">Hydrolase</keyword>
<keyword evidence="9" id="KW-1185">Reference proteome</keyword>
<dbReference type="Proteomes" id="UP001500642">
    <property type="component" value="Unassembled WGS sequence"/>
</dbReference>
<dbReference type="EMBL" id="BAABGL010000004">
    <property type="protein sequence ID" value="GAA4386216.1"/>
    <property type="molecule type" value="Genomic_DNA"/>
</dbReference>
<comment type="cofactor">
    <cofactor evidence="1">
        <name>Mn(2+)</name>
        <dbReference type="ChEBI" id="CHEBI:29035"/>
    </cofactor>
</comment>
<protein>
    <recommendedName>
        <fullName evidence="10">NUDIX hydrolase</fullName>
    </recommendedName>
</protein>
<feature type="region of interest" description="Disordered" evidence="7">
    <location>
        <begin position="283"/>
        <end position="322"/>
    </location>
</feature>
<organism evidence="8 9">
    <name type="scientific">Brevibacterium pityocampae</name>
    <dbReference type="NCBI Taxonomy" id="506594"/>
    <lineage>
        <taxon>Bacteria</taxon>
        <taxon>Bacillati</taxon>
        <taxon>Actinomycetota</taxon>
        <taxon>Actinomycetes</taxon>
        <taxon>Micrococcales</taxon>
        <taxon>Brevibacteriaceae</taxon>
        <taxon>Brevibacterium</taxon>
    </lineage>
</organism>